<organism evidence="2 3">
    <name type="scientific">Nocardiopsis algeriensis</name>
    <dbReference type="NCBI Taxonomy" id="1478215"/>
    <lineage>
        <taxon>Bacteria</taxon>
        <taxon>Bacillati</taxon>
        <taxon>Actinomycetota</taxon>
        <taxon>Actinomycetes</taxon>
        <taxon>Streptosporangiales</taxon>
        <taxon>Nocardiopsidaceae</taxon>
        <taxon>Nocardiopsis</taxon>
    </lineage>
</organism>
<keyword evidence="2" id="KW-0255">Endonuclease</keyword>
<keyword evidence="3" id="KW-1185">Reference proteome</keyword>
<evidence type="ECO:0000313" key="2">
    <source>
        <dbReference type="EMBL" id="MBB6121232.1"/>
    </source>
</evidence>
<name>A0A841ISU8_9ACTN</name>
<proteinExistence type="predicted"/>
<dbReference type="CDD" id="cd00085">
    <property type="entry name" value="HNHc"/>
    <property type="match status" value="1"/>
</dbReference>
<dbReference type="RefSeq" id="WP_246405331.1">
    <property type="nucleotide sequence ID" value="NZ_JACHJO010000009.1"/>
</dbReference>
<dbReference type="AlphaFoldDB" id="A0A841ISU8"/>
<accession>A0A841ISU8</accession>
<evidence type="ECO:0000313" key="3">
    <source>
        <dbReference type="Proteomes" id="UP000536604"/>
    </source>
</evidence>
<sequence length="322" mass="36358">MKAFVGVTDKAWADFLAQRPHVNEVNFWRPSGKAFSALSAGEPFLFKTHKPHDRVVGGAVFSGFALVPLSEAWENLGEGNGREDPEDLREAINGYRAKNKMPLISPGEDPLIGCIMLRDPVFFPEEETFPPPPNWPYSAVQGKRYENIVEHELADYFAPIVERVLHRPPAEILAEEENAVVATWEHRGPMFAEAVPTRRRLGQDAFKLALLHAYDGRCAITHRGVRPVLEAAHIHPVSSGGLHRLDNGLLLRSDVHRLFDLGYLSVSPQLRVRVSPRLRMDFPDTEEYRALDGREVRVPKEKGDRPSPDALEWHMDEVFKAQ</sequence>
<evidence type="ECO:0000259" key="1">
    <source>
        <dbReference type="Pfam" id="PF13391"/>
    </source>
</evidence>
<dbReference type="InterPro" id="IPR003615">
    <property type="entry name" value="HNH_nuc"/>
</dbReference>
<dbReference type="Pfam" id="PF13391">
    <property type="entry name" value="HNH_2"/>
    <property type="match status" value="1"/>
</dbReference>
<keyword evidence="2" id="KW-0378">Hydrolase</keyword>
<dbReference type="EMBL" id="JACHJO010000009">
    <property type="protein sequence ID" value="MBB6121232.1"/>
    <property type="molecule type" value="Genomic_DNA"/>
</dbReference>
<comment type="caution">
    <text evidence="2">The sequence shown here is derived from an EMBL/GenBank/DDBJ whole genome shotgun (WGS) entry which is preliminary data.</text>
</comment>
<dbReference type="GO" id="GO:0004519">
    <property type="term" value="F:endonuclease activity"/>
    <property type="evidence" value="ECO:0007669"/>
    <property type="project" value="UniProtKB-KW"/>
</dbReference>
<gene>
    <name evidence="2" type="ORF">FHS13_003200</name>
</gene>
<keyword evidence="2" id="KW-0540">Nuclease</keyword>
<protein>
    <submittedName>
        <fullName evidence="2">Putative restriction endonuclease</fullName>
    </submittedName>
</protein>
<dbReference type="Proteomes" id="UP000536604">
    <property type="component" value="Unassembled WGS sequence"/>
</dbReference>
<feature type="domain" description="HNH nuclease" evidence="1">
    <location>
        <begin position="218"/>
        <end position="266"/>
    </location>
</feature>
<reference evidence="2 3" key="1">
    <citation type="submission" date="2020-08" db="EMBL/GenBank/DDBJ databases">
        <title>Genomic Encyclopedia of Type Strains, Phase III (KMG-III): the genomes of soil and plant-associated and newly described type strains.</title>
        <authorList>
            <person name="Whitman W."/>
        </authorList>
    </citation>
    <scope>NUCLEOTIDE SEQUENCE [LARGE SCALE GENOMIC DNA]</scope>
    <source>
        <strain evidence="2 3">CECT 8712</strain>
    </source>
</reference>